<reference evidence="2" key="1">
    <citation type="submission" date="2023-07" db="EMBL/GenBank/DDBJ databases">
        <authorList>
            <consortium name="AG Swart"/>
            <person name="Singh M."/>
            <person name="Singh A."/>
            <person name="Seah K."/>
            <person name="Emmerich C."/>
        </authorList>
    </citation>
    <scope>NUCLEOTIDE SEQUENCE</scope>
    <source>
        <strain evidence="2">DP1</strain>
    </source>
</reference>
<feature type="compositionally biased region" description="Basic and acidic residues" evidence="1">
    <location>
        <begin position="49"/>
        <end position="60"/>
    </location>
</feature>
<evidence type="ECO:0000313" key="3">
    <source>
        <dbReference type="Proteomes" id="UP001295684"/>
    </source>
</evidence>
<feature type="region of interest" description="Disordered" evidence="1">
    <location>
        <begin position="117"/>
        <end position="149"/>
    </location>
</feature>
<proteinExistence type="predicted"/>
<feature type="compositionally biased region" description="Polar residues" evidence="1">
    <location>
        <begin position="129"/>
        <end position="139"/>
    </location>
</feature>
<keyword evidence="3" id="KW-1185">Reference proteome</keyword>
<gene>
    <name evidence="2" type="ORF">ECRASSUSDP1_LOCUS227</name>
</gene>
<dbReference type="AlphaFoldDB" id="A0AAD1U444"/>
<feature type="region of interest" description="Disordered" evidence="1">
    <location>
        <begin position="1"/>
        <end position="87"/>
    </location>
</feature>
<name>A0AAD1U444_EUPCR</name>
<dbReference type="EMBL" id="CAMPGE010000213">
    <property type="protein sequence ID" value="CAI2358943.1"/>
    <property type="molecule type" value="Genomic_DNA"/>
</dbReference>
<feature type="compositionally biased region" description="Basic residues" evidence="1">
    <location>
        <begin position="16"/>
        <end position="35"/>
    </location>
</feature>
<evidence type="ECO:0000256" key="1">
    <source>
        <dbReference type="SAM" id="MobiDB-lite"/>
    </source>
</evidence>
<accession>A0AAD1U444</accession>
<feature type="compositionally biased region" description="Polar residues" evidence="1">
    <location>
        <begin position="62"/>
        <end position="74"/>
    </location>
</feature>
<feature type="compositionally biased region" description="Basic and acidic residues" evidence="1">
    <location>
        <begin position="1"/>
        <end position="13"/>
    </location>
</feature>
<organism evidence="2 3">
    <name type="scientific">Euplotes crassus</name>
    <dbReference type="NCBI Taxonomy" id="5936"/>
    <lineage>
        <taxon>Eukaryota</taxon>
        <taxon>Sar</taxon>
        <taxon>Alveolata</taxon>
        <taxon>Ciliophora</taxon>
        <taxon>Intramacronucleata</taxon>
        <taxon>Spirotrichea</taxon>
        <taxon>Hypotrichia</taxon>
        <taxon>Euplotida</taxon>
        <taxon>Euplotidae</taxon>
        <taxon>Moneuplotes</taxon>
    </lineage>
</organism>
<feature type="region of interest" description="Disordered" evidence="1">
    <location>
        <begin position="175"/>
        <end position="212"/>
    </location>
</feature>
<feature type="region of interest" description="Disordered" evidence="1">
    <location>
        <begin position="307"/>
        <end position="326"/>
    </location>
</feature>
<feature type="compositionally biased region" description="Basic and acidic residues" evidence="1">
    <location>
        <begin position="78"/>
        <end position="87"/>
    </location>
</feature>
<feature type="compositionally biased region" description="Low complexity" evidence="1">
    <location>
        <begin position="196"/>
        <end position="211"/>
    </location>
</feature>
<comment type="caution">
    <text evidence="2">The sequence shown here is derived from an EMBL/GenBank/DDBJ whole genome shotgun (WGS) entry which is preliminary data.</text>
</comment>
<protein>
    <submittedName>
        <fullName evidence="2">Uncharacterized protein</fullName>
    </submittedName>
</protein>
<sequence length="534" mass="60398">MKDFLAKTQERSKNNSSHKKYARTSRRNSKAKGKKVASDLEIFFGAPKLEPEKKPNKPDLDQNVSNDSYNSNLAQKKKLIEPKPKRSDMEKLLTQMAQKTKVFNKLFKSRVPFFLRSEEHKSPEEPQEAPNTRSSQRSSIKAGRRKTNMSCQLSGFRKSMGHKSITELDIFTSPRGFHEGGFNKPTKKSKRNSGLCSENSISECSSYNESSPTKRAQIGLPIFEEKECNFNTNLTRMMQNKNDSISESSKNIQELSHQNSMTKCNNIINIKTTFDRIKGVYINTDKECKIQKAMNTMDARIGQSSNFKSKFPKQKHPKLNISSSGPVKLPQTQLSLSLKNLSPKNPILISVLLQDTPSNLNLSKKLKKKYQKTAKKIAENPRILHQQNLLKILHQKSSKKTFGQISKISAGRNPFVLPPKKFMSSHSRTQSLNQKTTLPTLPSVWPASGKLKLARSRKELKKRKLPFVQKQVVTESCEEHALIAAFGSFDRDLGTKEGDQCGHKVIGMKSKKSYVKLGKKKGVTSRKLKLKASK</sequence>
<dbReference type="Proteomes" id="UP001295684">
    <property type="component" value="Unassembled WGS sequence"/>
</dbReference>
<evidence type="ECO:0000313" key="2">
    <source>
        <dbReference type="EMBL" id="CAI2358943.1"/>
    </source>
</evidence>